<dbReference type="RefSeq" id="WP_014459359.1">
    <property type="nucleotide sequence ID" value="NZ_BCVB01000006.1"/>
</dbReference>
<sequence length="63" mass="7179">MNNEENTPAYHLFMMIGALAMLIFGVVGFFIQYPATLSFVMCIGGSIIFLLHLFEYMKPKNEL</sequence>
<reference evidence="1 2" key="1">
    <citation type="journal article" date="2015" name="Genome Announc.">
        <title>Complete genome sequences for 35 biothreat assay-relevant bacillus species.</title>
        <authorList>
            <person name="Johnson S.L."/>
            <person name="Daligault H.E."/>
            <person name="Davenport K.W."/>
            <person name="Jaissle J."/>
            <person name="Frey K.G."/>
            <person name="Ladner J.T."/>
            <person name="Broomall S.M."/>
            <person name="Bishop-Lilly K.A."/>
            <person name="Bruce D.C."/>
            <person name="Gibbons H.S."/>
            <person name="Coyne S.R."/>
            <person name="Lo C.C."/>
            <person name="Meincke L."/>
            <person name="Munk A.C."/>
            <person name="Koroleva G.I."/>
            <person name="Rosenzweig C.N."/>
            <person name="Palacios G.F."/>
            <person name="Redden C.L."/>
            <person name="Minogue T.D."/>
            <person name="Chain P.S."/>
        </authorList>
    </citation>
    <scope>NUCLEOTIDE SEQUENCE [LARGE SCALE GENOMIC DNA]</scope>
    <source>
        <strain evidence="2">ATCC 14581 / DSM 32 / JCM 2506 / NBRC 15308 / NCIMB 9376 / NCTC 10342 / NRRL B-14308 / VKM B-512</strain>
    </source>
</reference>
<evidence type="ECO:0000313" key="1">
    <source>
        <dbReference type="EMBL" id="AJI23636.1"/>
    </source>
</evidence>
<dbReference type="Proteomes" id="UP000031829">
    <property type="component" value="Chromosome"/>
</dbReference>
<dbReference type="EMBL" id="CP009920">
    <property type="protein sequence ID" value="AJI23636.1"/>
    <property type="molecule type" value="Genomic_DNA"/>
</dbReference>
<dbReference type="AlphaFoldDB" id="A0A0B6AJD3"/>
<organism evidence="1 2">
    <name type="scientific">Priestia megaterium (strain ATCC 14581 / DSM 32 / CCUG 1817 / JCM 2506 / NBRC 15308 / NCIMB 9376 / NCTC 10342 / NRRL B-14308 / VKM B-512 / Ford 19)</name>
    <name type="common">Bacillus megaterium</name>
    <dbReference type="NCBI Taxonomy" id="1348623"/>
    <lineage>
        <taxon>Bacteria</taxon>
        <taxon>Bacillati</taxon>
        <taxon>Bacillota</taxon>
        <taxon>Bacilli</taxon>
        <taxon>Bacillales</taxon>
        <taxon>Bacillaceae</taxon>
        <taxon>Priestia</taxon>
    </lineage>
</organism>
<evidence type="ECO:0000313" key="2">
    <source>
        <dbReference type="Proteomes" id="UP000031829"/>
    </source>
</evidence>
<proteinExistence type="predicted"/>
<protein>
    <submittedName>
        <fullName evidence="1">Putative membrane protein</fullName>
    </submittedName>
</protein>
<gene>
    <name evidence="1" type="ORF">BG04_39</name>
</gene>
<dbReference type="HOGENOM" id="CLU_2876480_0_0_9"/>
<dbReference type="KEGG" id="bmeg:BG04_39"/>
<accession>A0A0B6AJD3</accession>
<name>A0A0B6AJD3_PRIM2</name>
<dbReference type="GeneID" id="93643564"/>